<proteinExistence type="inferred from homology"/>
<evidence type="ECO:0000313" key="6">
    <source>
        <dbReference type="Proteomes" id="UP001501821"/>
    </source>
</evidence>
<name>A0ABP7I3S5_9ACTN</name>
<dbReference type="PRINTS" id="PR00081">
    <property type="entry name" value="GDHRDH"/>
</dbReference>
<dbReference type="InterPro" id="IPR057326">
    <property type="entry name" value="KR_dom"/>
</dbReference>
<dbReference type="EMBL" id="BAABAH010000002">
    <property type="protein sequence ID" value="GAA3808187.1"/>
    <property type="molecule type" value="Genomic_DNA"/>
</dbReference>
<dbReference type="PANTHER" id="PTHR44196">
    <property type="entry name" value="DEHYDROGENASE/REDUCTASE SDR FAMILY MEMBER 7B"/>
    <property type="match status" value="1"/>
</dbReference>
<dbReference type="Gene3D" id="3.40.50.720">
    <property type="entry name" value="NAD(P)-binding Rossmann-like Domain"/>
    <property type="match status" value="1"/>
</dbReference>
<organism evidence="5 6">
    <name type="scientific">Nocardioides panacisoli</name>
    <dbReference type="NCBI Taxonomy" id="627624"/>
    <lineage>
        <taxon>Bacteria</taxon>
        <taxon>Bacillati</taxon>
        <taxon>Actinomycetota</taxon>
        <taxon>Actinomycetes</taxon>
        <taxon>Propionibacteriales</taxon>
        <taxon>Nocardioidaceae</taxon>
        <taxon>Nocardioides</taxon>
    </lineage>
</organism>
<dbReference type="InterPro" id="IPR002347">
    <property type="entry name" value="SDR_fam"/>
</dbReference>
<dbReference type="SUPFAM" id="SSF51735">
    <property type="entry name" value="NAD(P)-binding Rossmann-fold domains"/>
    <property type="match status" value="1"/>
</dbReference>
<protein>
    <submittedName>
        <fullName evidence="5">SDR family oxidoreductase</fullName>
    </submittedName>
</protein>
<comment type="caution">
    <text evidence="5">The sequence shown here is derived from an EMBL/GenBank/DDBJ whole genome shotgun (WGS) entry which is preliminary data.</text>
</comment>
<evidence type="ECO:0000256" key="3">
    <source>
        <dbReference type="RuleBase" id="RU000363"/>
    </source>
</evidence>
<dbReference type="InterPro" id="IPR036291">
    <property type="entry name" value="NAD(P)-bd_dom_sf"/>
</dbReference>
<evidence type="ECO:0000256" key="1">
    <source>
        <dbReference type="ARBA" id="ARBA00006484"/>
    </source>
</evidence>
<sequence>MAEVGPGLRPLRRRVGRALLEPLPDPLRRAAELTGRTRSIAGKRVLVTGASSGVGRAAAALLAEEGAVVLAVARREDELDRLAAETGAHPLPCDLTDPDAIDALTDDVLARFGGVDVLVNNAGHSIRRSAEDTVARPYDHDRLMRLNYHAPVRLTLNLLASLRENRGQVVNSSTWGVPGGLMPNFTAYHASKAALSAFARSLQAEERAHGVVITSLHFPLMRTPMIAPTEEYAARPALEPHEAAAWVRVAIRHRPVELAPTYASILDVLGVVSPRLAERMVSAARM</sequence>
<dbReference type="PRINTS" id="PR00080">
    <property type="entry name" value="SDRFAMILY"/>
</dbReference>
<feature type="domain" description="Ketoreductase" evidence="4">
    <location>
        <begin position="43"/>
        <end position="221"/>
    </location>
</feature>
<dbReference type="PANTHER" id="PTHR44196:SF1">
    <property type="entry name" value="DEHYDROGENASE_REDUCTASE SDR FAMILY MEMBER 7B"/>
    <property type="match status" value="1"/>
</dbReference>
<gene>
    <name evidence="5" type="ORF">GCM10022242_08910</name>
</gene>
<dbReference type="Proteomes" id="UP001501821">
    <property type="component" value="Unassembled WGS sequence"/>
</dbReference>
<keyword evidence="2" id="KW-0560">Oxidoreductase</keyword>
<comment type="similarity">
    <text evidence="1 3">Belongs to the short-chain dehydrogenases/reductases (SDR) family.</text>
</comment>
<dbReference type="RefSeq" id="WP_344772708.1">
    <property type="nucleotide sequence ID" value="NZ_BAABAH010000002.1"/>
</dbReference>
<dbReference type="SMART" id="SM00822">
    <property type="entry name" value="PKS_KR"/>
    <property type="match status" value="1"/>
</dbReference>
<keyword evidence="6" id="KW-1185">Reference proteome</keyword>
<evidence type="ECO:0000313" key="5">
    <source>
        <dbReference type="EMBL" id="GAA3808187.1"/>
    </source>
</evidence>
<reference evidence="6" key="1">
    <citation type="journal article" date="2019" name="Int. J. Syst. Evol. Microbiol.">
        <title>The Global Catalogue of Microorganisms (GCM) 10K type strain sequencing project: providing services to taxonomists for standard genome sequencing and annotation.</title>
        <authorList>
            <consortium name="The Broad Institute Genomics Platform"/>
            <consortium name="The Broad Institute Genome Sequencing Center for Infectious Disease"/>
            <person name="Wu L."/>
            <person name="Ma J."/>
        </authorList>
    </citation>
    <scope>NUCLEOTIDE SEQUENCE [LARGE SCALE GENOMIC DNA]</scope>
    <source>
        <strain evidence="6">JCM 16953</strain>
    </source>
</reference>
<evidence type="ECO:0000256" key="2">
    <source>
        <dbReference type="ARBA" id="ARBA00023002"/>
    </source>
</evidence>
<accession>A0ABP7I3S5</accession>
<dbReference type="Pfam" id="PF00106">
    <property type="entry name" value="adh_short"/>
    <property type="match status" value="1"/>
</dbReference>
<evidence type="ECO:0000259" key="4">
    <source>
        <dbReference type="SMART" id="SM00822"/>
    </source>
</evidence>